<dbReference type="GeneID" id="66116103"/>
<dbReference type="SUPFAM" id="SSF69012">
    <property type="entry name" value="alpha-ketoacid dehydrogenase kinase, N-terminal domain"/>
    <property type="match status" value="1"/>
</dbReference>
<keyword evidence="3 8" id="KW-0808">Transferase</keyword>
<evidence type="ECO:0000256" key="5">
    <source>
        <dbReference type="ARBA" id="ARBA00022777"/>
    </source>
</evidence>
<sequence>MLLDRTILTKSQRWCIPVRRWRLMTSWTRSKSDSNEVTEQQRAFLKEYKIRSSLEGLIMHYSQRKMTQMSIAGLYEQSEKLTSNFILQNANATIDKLLVYNARRLKEFRKLPYLVVLNPSISETYNQYLMTMSLLLEASINPPLTLEANGDFCDLILQKFIDIHADTLPVLSKGFEEVSIHLPQGVIKSFLDVHLRERIHMRLIAHQHMELSKTLQQGGANYVKGGKYNGVIKLLNIKDVIKKNAELVNDICFLKYDQTVALTIDTNLYPPTFWSKKDPSLTPILNEENIMFPYIEYHLDYILMELFKNSFRAHIENGVQSPVQATISISNNPMYLEMRIRDRGKGISPKVLNHIFDYSYTTFETNEGEAYKTLNSPPGDGANVVAGMGYGLPLLKAYIELFNDTLPDDEGNTYSKGLLSLQTYYGLGTDVYLKTVGY</sequence>
<feature type="domain" description="Histidine kinase" evidence="9">
    <location>
        <begin position="299"/>
        <end position="438"/>
    </location>
</feature>
<dbReference type="Proteomes" id="UP000790833">
    <property type="component" value="Unassembled WGS sequence"/>
</dbReference>
<evidence type="ECO:0000313" key="10">
    <source>
        <dbReference type="EMBL" id="KAG7191764.1"/>
    </source>
</evidence>
<dbReference type="PANTHER" id="PTHR11947">
    <property type="entry name" value="PYRUVATE DEHYDROGENASE KINASE"/>
    <property type="match status" value="1"/>
</dbReference>
<proteinExistence type="inferred from homology"/>
<dbReference type="GO" id="GO:0010906">
    <property type="term" value="P:regulation of glucose metabolic process"/>
    <property type="evidence" value="ECO:0007669"/>
    <property type="project" value="TreeGrafter"/>
</dbReference>
<comment type="caution">
    <text evidence="10">The sequence shown here is derived from an EMBL/GenBank/DDBJ whole genome shotgun (WGS) entry which is preliminary data.</text>
</comment>
<evidence type="ECO:0000256" key="8">
    <source>
        <dbReference type="RuleBase" id="RU366032"/>
    </source>
</evidence>
<dbReference type="EMBL" id="JAHMUF010000023">
    <property type="protein sequence ID" value="KAG7191764.1"/>
    <property type="molecule type" value="Genomic_DNA"/>
</dbReference>
<dbReference type="InterPro" id="IPR036784">
    <property type="entry name" value="AK/P_DHK_N_sf"/>
</dbReference>
<comment type="subcellular location">
    <subcellularLocation>
        <location evidence="8">Mitochondrion matrix</location>
    </subcellularLocation>
</comment>
<dbReference type="RefSeq" id="XP_043047316.1">
    <property type="nucleotide sequence ID" value="XM_043193479.1"/>
</dbReference>
<dbReference type="Pfam" id="PF02518">
    <property type="entry name" value="HATPase_c"/>
    <property type="match status" value="1"/>
</dbReference>
<evidence type="ECO:0000256" key="4">
    <source>
        <dbReference type="ARBA" id="ARBA00022741"/>
    </source>
</evidence>
<evidence type="ECO:0000259" key="9">
    <source>
        <dbReference type="PROSITE" id="PS50109"/>
    </source>
</evidence>
<keyword evidence="7 8" id="KW-0496">Mitochondrion</keyword>
<keyword evidence="2" id="KW-0597">Phosphoprotein</keyword>
<dbReference type="Pfam" id="PF10436">
    <property type="entry name" value="BCDHK_Adom3"/>
    <property type="match status" value="1"/>
</dbReference>
<dbReference type="OrthoDB" id="3264224at2759"/>
<dbReference type="GO" id="GO:0005759">
    <property type="term" value="C:mitochondrial matrix"/>
    <property type="evidence" value="ECO:0007669"/>
    <property type="project" value="UniProtKB-SubCell"/>
</dbReference>
<protein>
    <recommendedName>
        <fullName evidence="8">Protein-serine/threonine kinase</fullName>
        <ecNumber evidence="8">2.7.11.-</ecNumber>
    </recommendedName>
</protein>
<dbReference type="Gene3D" id="1.20.140.20">
    <property type="entry name" value="Alpha-ketoacid/pyruvate dehydrogenase kinase, N-terminal domain"/>
    <property type="match status" value="1"/>
</dbReference>
<keyword evidence="11" id="KW-1185">Reference proteome</keyword>
<keyword evidence="4 8" id="KW-0547">Nucleotide-binding</keyword>
<dbReference type="AlphaFoldDB" id="A0A9P7V6E3"/>
<evidence type="ECO:0000256" key="1">
    <source>
        <dbReference type="ARBA" id="ARBA00006155"/>
    </source>
</evidence>
<evidence type="ECO:0000256" key="2">
    <source>
        <dbReference type="ARBA" id="ARBA00022553"/>
    </source>
</evidence>
<name>A0A9P7V6E3_9ASCO</name>
<evidence type="ECO:0000256" key="7">
    <source>
        <dbReference type="ARBA" id="ARBA00023128"/>
    </source>
</evidence>
<keyword evidence="5 8" id="KW-0418">Kinase</keyword>
<accession>A0A9P7V6E3</accession>
<dbReference type="PANTHER" id="PTHR11947:SF20">
    <property type="entry name" value="[3-METHYL-2-OXOBUTANOATE DEHYDROGENASE [LIPOAMIDE]] KINASE, MITOCHONDRIAL"/>
    <property type="match status" value="1"/>
</dbReference>
<keyword evidence="6 8" id="KW-0067">ATP-binding</keyword>
<evidence type="ECO:0000256" key="6">
    <source>
        <dbReference type="ARBA" id="ARBA00022840"/>
    </source>
</evidence>
<dbReference type="InterPro" id="IPR003594">
    <property type="entry name" value="HATPase_dom"/>
</dbReference>
<dbReference type="GO" id="GO:0004740">
    <property type="term" value="F:pyruvate dehydrogenase (acetyl-transferring) kinase activity"/>
    <property type="evidence" value="ECO:0007669"/>
    <property type="project" value="TreeGrafter"/>
</dbReference>
<dbReference type="Gene3D" id="3.30.565.10">
    <property type="entry name" value="Histidine kinase-like ATPase, C-terminal domain"/>
    <property type="match status" value="1"/>
</dbReference>
<gene>
    <name evidence="10" type="ORF">KQ657_002729</name>
</gene>
<reference evidence="10" key="1">
    <citation type="submission" date="2021-03" db="EMBL/GenBank/DDBJ databases">
        <authorList>
            <person name="Palmer J.M."/>
        </authorList>
    </citation>
    <scope>NUCLEOTIDE SEQUENCE</scope>
    <source>
        <strain evidence="10">ARV_011</strain>
    </source>
</reference>
<dbReference type="GO" id="GO:0005524">
    <property type="term" value="F:ATP binding"/>
    <property type="evidence" value="ECO:0007669"/>
    <property type="project" value="UniProtKB-UniRule"/>
</dbReference>
<dbReference type="InterPro" id="IPR018955">
    <property type="entry name" value="BCDHK/PDK_N"/>
</dbReference>
<dbReference type="PROSITE" id="PS50109">
    <property type="entry name" value="HIS_KIN"/>
    <property type="match status" value="1"/>
</dbReference>
<dbReference type="SUPFAM" id="SSF55874">
    <property type="entry name" value="ATPase domain of HSP90 chaperone/DNA topoisomerase II/histidine kinase"/>
    <property type="match status" value="1"/>
</dbReference>
<dbReference type="InterPro" id="IPR036890">
    <property type="entry name" value="HATPase_C_sf"/>
</dbReference>
<dbReference type="InterPro" id="IPR039028">
    <property type="entry name" value="BCKD/PDK"/>
</dbReference>
<comment type="similarity">
    <text evidence="1 8">Belongs to the PDK/BCKDK protein kinase family.</text>
</comment>
<dbReference type="InterPro" id="IPR005467">
    <property type="entry name" value="His_kinase_dom"/>
</dbReference>
<evidence type="ECO:0000256" key="3">
    <source>
        <dbReference type="ARBA" id="ARBA00022679"/>
    </source>
</evidence>
<evidence type="ECO:0000313" key="11">
    <source>
        <dbReference type="Proteomes" id="UP000790833"/>
    </source>
</evidence>
<organism evidence="10 11">
    <name type="scientific">Scheffersomyces spartinae</name>
    <dbReference type="NCBI Taxonomy" id="45513"/>
    <lineage>
        <taxon>Eukaryota</taxon>
        <taxon>Fungi</taxon>
        <taxon>Dikarya</taxon>
        <taxon>Ascomycota</taxon>
        <taxon>Saccharomycotina</taxon>
        <taxon>Pichiomycetes</taxon>
        <taxon>Debaryomycetaceae</taxon>
        <taxon>Scheffersomyces</taxon>
    </lineage>
</organism>
<dbReference type="EC" id="2.7.11.-" evidence="8"/>